<name>A0A2T0FC98_9ASCO</name>
<dbReference type="PROSITE" id="PS50893">
    <property type="entry name" value="ABC_TRANSPORTER_2"/>
    <property type="match status" value="2"/>
</dbReference>
<dbReference type="SMART" id="SM00382">
    <property type="entry name" value="AAA"/>
    <property type="match status" value="2"/>
</dbReference>
<evidence type="ECO:0000256" key="2">
    <source>
        <dbReference type="ARBA" id="ARBA00006012"/>
    </source>
</evidence>
<dbReference type="InterPro" id="IPR034003">
    <property type="entry name" value="ABCG_PDR_2"/>
</dbReference>
<feature type="transmembrane region" description="Helical" evidence="11">
    <location>
        <begin position="570"/>
        <end position="588"/>
    </location>
</feature>
<dbReference type="InterPro" id="IPR003439">
    <property type="entry name" value="ABC_transporter-like_ATP-bd"/>
</dbReference>
<evidence type="ECO:0000256" key="1">
    <source>
        <dbReference type="ARBA" id="ARBA00004141"/>
    </source>
</evidence>
<feature type="region of interest" description="Disordered" evidence="10">
    <location>
        <begin position="43"/>
        <end position="66"/>
    </location>
</feature>
<feature type="transmembrane region" description="Helical" evidence="11">
    <location>
        <begin position="1149"/>
        <end position="1170"/>
    </location>
</feature>
<keyword evidence="9 11" id="KW-0472">Membrane</keyword>
<dbReference type="InterPro" id="IPR034001">
    <property type="entry name" value="ABCG_PDR_1"/>
</dbReference>
<dbReference type="GO" id="GO:0016020">
    <property type="term" value="C:membrane"/>
    <property type="evidence" value="ECO:0007669"/>
    <property type="project" value="UniProtKB-SubCell"/>
</dbReference>
<dbReference type="Pfam" id="PF01061">
    <property type="entry name" value="ABC2_membrane"/>
    <property type="match status" value="2"/>
</dbReference>
<feature type="compositionally biased region" description="Basic and acidic residues" evidence="10">
    <location>
        <begin position="388"/>
        <end position="404"/>
    </location>
</feature>
<dbReference type="GO" id="GO:0140359">
    <property type="term" value="F:ABC-type transporter activity"/>
    <property type="evidence" value="ECO:0007669"/>
    <property type="project" value="InterPro"/>
</dbReference>
<dbReference type="RefSeq" id="XP_024662580.1">
    <property type="nucleotide sequence ID" value="XM_024806812.1"/>
</dbReference>
<evidence type="ECO:0000256" key="8">
    <source>
        <dbReference type="ARBA" id="ARBA00022989"/>
    </source>
</evidence>
<dbReference type="InterPro" id="IPR029481">
    <property type="entry name" value="ABC_trans_N"/>
</dbReference>
<comment type="caution">
    <text evidence="13">The sequence shown here is derived from an EMBL/GenBank/DDBJ whole genome shotgun (WGS) entry which is preliminary data.</text>
</comment>
<feature type="transmembrane region" description="Helical" evidence="11">
    <location>
        <begin position="1330"/>
        <end position="1350"/>
    </location>
</feature>
<evidence type="ECO:0000256" key="3">
    <source>
        <dbReference type="ARBA" id="ARBA00022448"/>
    </source>
</evidence>
<dbReference type="Proteomes" id="UP000238350">
    <property type="component" value="Unassembled WGS sequence"/>
</dbReference>
<feature type="transmembrane region" description="Helical" evidence="11">
    <location>
        <begin position="1182"/>
        <end position="1201"/>
    </location>
</feature>
<reference evidence="13 14" key="1">
    <citation type="submission" date="2017-04" db="EMBL/GenBank/DDBJ databases">
        <title>Genome sequencing of [Candida] sorbophila.</title>
        <authorList>
            <person name="Ahn J.O."/>
        </authorList>
    </citation>
    <scope>NUCLEOTIDE SEQUENCE [LARGE SCALE GENOMIC DNA]</scope>
    <source>
        <strain evidence="13 14">DS02</strain>
    </source>
</reference>
<dbReference type="InterPro" id="IPR017871">
    <property type="entry name" value="ABC_transporter-like_CS"/>
</dbReference>
<keyword evidence="6" id="KW-0547">Nucleotide-binding</keyword>
<feature type="transmembrane region" description="Helical" evidence="11">
    <location>
        <begin position="487"/>
        <end position="506"/>
    </location>
</feature>
<feature type="compositionally biased region" description="Polar residues" evidence="10">
    <location>
        <begin position="1510"/>
        <end position="1519"/>
    </location>
</feature>
<feature type="transmembrane region" description="Helical" evidence="11">
    <location>
        <begin position="518"/>
        <end position="539"/>
    </location>
</feature>
<protein>
    <submittedName>
        <fullName evidence="13">ABC transporter CDR4</fullName>
    </submittedName>
</protein>
<dbReference type="CDD" id="cd03232">
    <property type="entry name" value="ABCG_PDR_domain2"/>
    <property type="match status" value="1"/>
</dbReference>
<keyword evidence="3" id="KW-0813">Transport</keyword>
<keyword evidence="8 11" id="KW-1133">Transmembrane helix</keyword>
<feature type="transmembrane region" description="Helical" evidence="11">
    <location>
        <begin position="595"/>
        <end position="614"/>
    </location>
</feature>
<accession>A0A2T0FC98</accession>
<proteinExistence type="inferred from homology"/>
<dbReference type="GO" id="GO:0005524">
    <property type="term" value="F:ATP binding"/>
    <property type="evidence" value="ECO:0007669"/>
    <property type="project" value="UniProtKB-KW"/>
</dbReference>
<dbReference type="FunFam" id="3.40.50.300:FF:000054">
    <property type="entry name" value="ABC multidrug transporter atrF"/>
    <property type="match status" value="1"/>
</dbReference>
<comment type="subcellular location">
    <subcellularLocation>
        <location evidence="1">Membrane</location>
        <topology evidence="1">Multi-pass membrane protein</topology>
    </subcellularLocation>
</comment>
<feature type="transmembrane region" description="Helical" evidence="11">
    <location>
        <begin position="626"/>
        <end position="645"/>
    </location>
</feature>
<feature type="region of interest" description="Disordered" evidence="10">
    <location>
        <begin position="1506"/>
        <end position="1531"/>
    </location>
</feature>
<dbReference type="PANTHER" id="PTHR19241">
    <property type="entry name" value="ATP-BINDING CASSETTE TRANSPORTER"/>
    <property type="match status" value="1"/>
</dbReference>
<evidence type="ECO:0000256" key="11">
    <source>
        <dbReference type="SAM" id="Phobius"/>
    </source>
</evidence>
<dbReference type="Pfam" id="PF06422">
    <property type="entry name" value="PDR_CDR"/>
    <property type="match status" value="1"/>
</dbReference>
<dbReference type="PROSITE" id="PS00211">
    <property type="entry name" value="ABC_TRANSPORTER_1"/>
    <property type="match status" value="1"/>
</dbReference>
<organism evidence="13 14">
    <name type="scientific">Wickerhamiella sorbophila</name>
    <dbReference type="NCBI Taxonomy" id="45607"/>
    <lineage>
        <taxon>Eukaryota</taxon>
        <taxon>Fungi</taxon>
        <taxon>Dikarya</taxon>
        <taxon>Ascomycota</taxon>
        <taxon>Saccharomycotina</taxon>
        <taxon>Dipodascomycetes</taxon>
        <taxon>Dipodascales</taxon>
        <taxon>Trichomonascaceae</taxon>
        <taxon>Wickerhamiella</taxon>
    </lineage>
</organism>
<evidence type="ECO:0000256" key="6">
    <source>
        <dbReference type="ARBA" id="ARBA00022741"/>
    </source>
</evidence>
<evidence type="ECO:0000259" key="12">
    <source>
        <dbReference type="PROSITE" id="PS50893"/>
    </source>
</evidence>
<evidence type="ECO:0000313" key="13">
    <source>
        <dbReference type="EMBL" id="PRT52634.1"/>
    </source>
</evidence>
<evidence type="ECO:0000256" key="5">
    <source>
        <dbReference type="ARBA" id="ARBA00022737"/>
    </source>
</evidence>
<dbReference type="EMBL" id="NDIQ01000001">
    <property type="protein sequence ID" value="PRT52634.1"/>
    <property type="molecule type" value="Genomic_DNA"/>
</dbReference>
<keyword evidence="4 11" id="KW-0812">Transmembrane</keyword>
<dbReference type="STRING" id="45607.A0A2T0FC98"/>
<dbReference type="SUPFAM" id="SSF52540">
    <property type="entry name" value="P-loop containing nucleoside triphosphate hydrolases"/>
    <property type="match status" value="2"/>
</dbReference>
<dbReference type="CDD" id="cd03233">
    <property type="entry name" value="ABCG_PDR_domain1"/>
    <property type="match status" value="1"/>
</dbReference>
<evidence type="ECO:0000256" key="9">
    <source>
        <dbReference type="ARBA" id="ARBA00023136"/>
    </source>
</evidence>
<dbReference type="GO" id="GO:0016887">
    <property type="term" value="F:ATP hydrolysis activity"/>
    <property type="evidence" value="ECO:0007669"/>
    <property type="project" value="InterPro"/>
</dbReference>
<feature type="compositionally biased region" description="Low complexity" evidence="10">
    <location>
        <begin position="9"/>
        <end position="19"/>
    </location>
</feature>
<dbReference type="Pfam" id="PF19055">
    <property type="entry name" value="ABC2_membrane_7"/>
    <property type="match status" value="1"/>
</dbReference>
<feature type="transmembrane region" description="Helical" evidence="11">
    <location>
        <begin position="735"/>
        <end position="755"/>
    </location>
</feature>
<evidence type="ECO:0000256" key="10">
    <source>
        <dbReference type="SAM" id="MobiDB-lite"/>
    </source>
</evidence>
<dbReference type="Pfam" id="PF14510">
    <property type="entry name" value="ABC_trans_N"/>
    <property type="match status" value="1"/>
</dbReference>
<keyword evidence="7" id="KW-0067">ATP-binding</keyword>
<gene>
    <name evidence="13" type="ORF">B9G98_00254</name>
</gene>
<dbReference type="InterPro" id="IPR010929">
    <property type="entry name" value="PDR_CDR_ABC"/>
</dbReference>
<dbReference type="OrthoDB" id="245989at2759"/>
<dbReference type="InterPro" id="IPR013525">
    <property type="entry name" value="ABC2_TM"/>
</dbReference>
<dbReference type="InterPro" id="IPR027417">
    <property type="entry name" value="P-loop_NTPase"/>
</dbReference>
<feature type="transmembrane region" description="Helical" evidence="11">
    <location>
        <begin position="1272"/>
        <end position="1294"/>
    </location>
</feature>
<feature type="transmembrane region" description="Helical" evidence="11">
    <location>
        <begin position="1300"/>
        <end position="1318"/>
    </location>
</feature>
<dbReference type="GeneID" id="36514003"/>
<feature type="compositionally biased region" description="Low complexity" evidence="10">
    <location>
        <begin position="1520"/>
        <end position="1531"/>
    </location>
</feature>
<dbReference type="Gene3D" id="3.40.50.300">
    <property type="entry name" value="P-loop containing nucleotide triphosphate hydrolases"/>
    <property type="match status" value="2"/>
</dbReference>
<feature type="domain" description="ABC transporter" evidence="12">
    <location>
        <begin position="812"/>
        <end position="1054"/>
    </location>
</feature>
<evidence type="ECO:0000256" key="4">
    <source>
        <dbReference type="ARBA" id="ARBA00022692"/>
    </source>
</evidence>
<feature type="region of interest" description="Disordered" evidence="10">
    <location>
        <begin position="1"/>
        <end position="29"/>
    </location>
</feature>
<dbReference type="InterPro" id="IPR043926">
    <property type="entry name" value="ABCG_dom"/>
</dbReference>
<dbReference type="Pfam" id="PF00005">
    <property type="entry name" value="ABC_tran"/>
    <property type="match status" value="2"/>
</dbReference>
<keyword evidence="5" id="KW-0677">Repeat</keyword>
<keyword evidence="14" id="KW-1185">Reference proteome</keyword>
<feature type="transmembrane region" description="Helical" evidence="11">
    <location>
        <begin position="1225"/>
        <end position="1251"/>
    </location>
</feature>
<sequence length="1531" mass="172777">MTKSDEKGSASSSGGSLSSPELYTSPEHEHILELARELTRVSTRSGYASPFGDTSDPELDPSSPEFSSLKWSQNVHRLMSSESDQHPERSLGVSFRNLHAYGHSTGGSGYQLTTGNLMYATAQMVVATMNPKKEKVDILYGMDGVLQPGELLVVLGRPGSGCSTFLRTLSQQTYGFKVEDKTEFNYSGVSANDVSSRFRGDVTYSAESELHFPNLTVGDTLLFASRMKTPDNRINGVDRMTYARHMRDVVMATFGLTHTMNTRVGNDLIRGVSGGERKRVSIAELVLCQSVFQCWDNSTRGLDSATALEFVRSLRISSDTFKSTAAVAVYQASDEMYDMFDKVVVLYEGYQIYYGPVARARKFFYDMGWQPKPRQPTPDFLTSLSQPTEREARPGYEEKVPRTPQEFNERWRNSELYAELQQEIDDFNSNYPSGGEHAQKFQESADLRKDKRLPHKAAYTVSWHEQVKGLAWRGFKRMQGDPTMPSIQVFGNFAMGLIISSIFYNMQQVTGSFYHRTAVIFFALLFNAFSCMLEIFALYEARPIVQKHHQYALYHPAADAVGSITTEMPIKIATAISFNLVMYFIPNLRRSPGNFFFYLFANFLATLTMSHLFRTLGAMTKTLMEAMVPANLILLGLVLFTGFVIPTRNMHLWCRWINYVDPLAYIYESLLTNEFSNRLFKCTSLLPEGPAYSDVPMSQRICTVPGSKVGEMEVQGSDYIWQSFRYKQTHQWRNIGVTFGWMFFFLGTYLLAVWVNPGARTKGEVLIFPRRILNKMKKQWKAAGHEGAPTKQLVDGDTGSQDVALAASDDIFWWKDVCYDIKIKGEPRRLLNHVSGWVKPGTLTALMGASGAGKTTLLDTLANRVTMGVVTGHVFVNGTPRDNSFQRSTGYAMQQDLHLETSTVRESLVFAALMRQPWKDSYEEKIAYVDTVLKVLEMETYADAVVGVPGNGLNVEQRKRLTIGVELAAKPKLLLFLDEPTSGLDSQTAWSVCQLMKKLSNAGQAILCTIHQPSALLLQQFDRLLFLARGGRTVYFGPIGENAEELCGYFEKYGADPCPPDANPAEWMLHVIGAAPGSHANQDYADVWLWSEERQAMRDEINELIRRFDAKHENRNPDKEAHREFAAPLWYQFWRMLHRQWQMEWRQPMYLWSKFWLSVITCLFNGFAFFKADNTIQGMQNLMFSVFMFTTLQNALIYQYLPSFVAQRALYETRERPSKILSWKAFAPAVIIAEIPWQIIVGTFAFLCWYYPAGLYNNANFTGAMTERGGMTYFYVILYYIFSITMGQVCVAGMDDDDTSANIAMLLFTITLMFCGVLSTKEDMPGFWVFMYRVSPMTYWIGGMLALAIANAPVNCADYEFVRAPAVNGMNCGEYLGLYAKMGGGRVVNPASTTECNYCPIADTNIYLASLDIYYHQRWRNLGLFIVYIVVNMVGAVFIYWLARVPKSSSRVKLVPLEPLDQDEHQDEATADGHPAPEIVKTQKGKNAIEIHHELQARFGADKKHAYGADSTSSPLDNTSISESSISSVSD</sequence>
<feature type="region of interest" description="Disordered" evidence="10">
    <location>
        <begin position="375"/>
        <end position="404"/>
    </location>
</feature>
<dbReference type="InterPro" id="IPR003593">
    <property type="entry name" value="AAA+_ATPase"/>
</dbReference>
<evidence type="ECO:0000313" key="14">
    <source>
        <dbReference type="Proteomes" id="UP000238350"/>
    </source>
</evidence>
<feature type="transmembrane region" description="Helical" evidence="11">
    <location>
        <begin position="1422"/>
        <end position="1443"/>
    </location>
</feature>
<feature type="domain" description="ABC transporter" evidence="12">
    <location>
        <begin position="112"/>
        <end position="373"/>
    </location>
</feature>
<comment type="similarity">
    <text evidence="2">Belongs to the ABC transporter superfamily. ABCG family. PDR (TC 3.A.1.205) subfamily.</text>
</comment>
<evidence type="ECO:0000256" key="7">
    <source>
        <dbReference type="ARBA" id="ARBA00022840"/>
    </source>
</evidence>